<dbReference type="GO" id="GO:0071169">
    <property type="term" value="P:establishment of protein localization to chromatin"/>
    <property type="evidence" value="ECO:0007669"/>
    <property type="project" value="TreeGrafter"/>
</dbReference>
<comment type="similarity">
    <text evidence="2 6">Belongs to the SCC2/Nipped-B family.</text>
</comment>
<dbReference type="Proteomes" id="UP001163846">
    <property type="component" value="Unassembled WGS sequence"/>
</dbReference>
<accession>A0AA38PGD5</accession>
<feature type="region of interest" description="Disordered" evidence="7">
    <location>
        <begin position="225"/>
        <end position="306"/>
    </location>
</feature>
<dbReference type="InterPro" id="IPR024986">
    <property type="entry name" value="Nipped-B_C"/>
</dbReference>
<comment type="caution">
    <text evidence="9">The sequence shown here is derived from an EMBL/GenBank/DDBJ whole genome shotgun (WGS) entry which is preliminary data.</text>
</comment>
<dbReference type="InterPro" id="IPR033031">
    <property type="entry name" value="Scc2/Nipped-B"/>
</dbReference>
<protein>
    <recommendedName>
        <fullName evidence="6">Sister chromatid cohesion protein</fullName>
    </recommendedName>
</protein>
<dbReference type="Gene3D" id="1.25.10.10">
    <property type="entry name" value="Leucine-rich Repeat Variant"/>
    <property type="match status" value="1"/>
</dbReference>
<dbReference type="GO" id="GO:0003682">
    <property type="term" value="F:chromatin binding"/>
    <property type="evidence" value="ECO:0007669"/>
    <property type="project" value="TreeGrafter"/>
</dbReference>
<sequence length="2096" mass="229713">MANNDHNRSVRDSHRLLASYPISSAVPSGHVARHLDHLSITAAPPSFVNHNLYNSGNYSHAVNYPEYANEIEYLRSNQDLRSQGLVNRDGGYWERNRDQAFALLNEQAGRSYPYPPPPPQWTTPHASYPNSPPSYQTPSLAHAVFSYGYPTPPSIPIPTTSYTSSLAGALGPMVPPNVPPPQPNHQIAHLPEPVPPPQSYTHQQYLPADSASFFDDVVSKKLLADSTRQPGPIVAQTRTLQPQGHPSSPKKRKTEVFVEVSSPNKKVNLGTNNSRIPSTPSKLGRNSAAPTYPKTPSTTHSLATSVPFTPSTTGLLTPQSGRASSVLSANSLKRRTLTLDSIEGLPALQKPFVTPTTGGRIKKGKQLLNSSDMEPEDDEDELNLTSSPLKPLLYDSAKKAGRDGHLTHDREERSPLDKLMSLIQDIFEAEDGLPTEPNAMDVARGGLFNPDSQDRSRPQLSASVIRKLTKYFGQVRGARSTGKSLHSSPTKARAGKLNDIGADVLGRLLRILTRSLKIGGEVDPFGVLNGTRGDLSSNIHKTPKKKKSGTPAGRSNNEDEGNDGVAEVEDSSDLQRAQSKEPKTPKKDKGKGKASAGYPFEPPSAVDLDLLIQKLTQSRDGVLAAESVIALLGGENVKSARGGEMLSKQLYSEEIILECFNVVKSALEGEIYPFIDGCSGVGSGLMMYIVNGVPSGSVGKGKVSSSKADTSSSGQYSSTKVETCRAMLGEIFAALSGTLPRISTLVGGSNRHNGIPLSDAVVIKAVYVGIGPFFVTSDDSSHSIKHDWEEDDWGRGKIKAKSKKVQGGNVLTTTFGKSAVRGLRMDALGLIRSIFARHDDQRSWIIEEILSSLINVANARQVKTTDQFRLRDGRSIRTISALLLQLVQSSAHDIQLGARKLERERQAKTALRRQESLLVESQQSQDPNAVSGEFLDDEDRAAIKLHNNALSSPHKVASTIIQFLTSRSGKTKSSKNSNEAEYRAIFDALVQDCLSVWCWPEWPSAGIVLNVAVKGMVRSLEDENKERKSEKDSSGDIGKSMALDHLGAIAAKVRGIVLQNSAHDGDEPSISGANGGNSTVTTKTKSLKTLNKIVEKIDCTELDRYLQAHWDVAAHLRKRAAEDQAYDSAQELNAATLGQDLAAALQKIVQCIEDETVKRQRRQNDPDDGNEKANSQESSEHHIKVKIFGEQLKDALREVWKERGPELFDIGSSEEASRVDRLAEEIAVTQGNSLKNGFSPMLNVILQALDASVIFMRTKALRALGQIITVDPSVLTMSTVRRGIEGHLLDSSPAVRDAAVELIGKYMIDSPDVAASYYTKIADRIADTGLSVRKRVIKLLKTFYHVCDSIERQIDISTKLVLRMMDEDDTVKDLAVKAIEELWFPSTSMPASKTPKINEAATTPNQWSSGSLQNRVAIIMSVSSNFRDRQSPLEDLLHTIMSSKVEGSSEASAVHARYEEICGVLIDGLVDASDLPGFNVVNCIRTINLIVSAHPSVIGTQNALTLLPYLKIPTNTEEQSTSDYLLKTFRTAIPHMPPTAKLNFGQDLQVKLQSMVTRPSAFGGIATLQEVVACLCTLVQNLTHDFAKLVALLKSCNARIQKILTQTDSSLAQNDSRALSTLIFIVSLLVENYNFDNLRLEESSTANDLNSIATTSITEHVYSTLLQLYQRFPDASFRARVLPCLGFIFRAQPTLMTLDQSAVIMDDVFSSDDMDAKARMLKIIQDFLVSESFKHSQQEKEKKKLADVNMDELVGNTDGFADSGVSSAIVQRYLEPILGAAMSQHTHIQASAIDILTFTVKQGLAHPLQSFPFIVALETSPSASLSNRATALHAVLHNKHASLLSSRFMLSARKSFEYQRQINPDNVQGYRIHPFPVAVLQRWYSLVREKRAQRLDFLRALLKVFNDPMDNTCQDDVDFSRYMAENFAAFDYKTQEEVLTVIKTLTTVLSTTGLHILEVLSPSHLIRELHSTSSTITSPATETIIGGTEVVEPSHPDETPMIRRSVIVGIVMILKAHLKTLYSLSEDKCSKFNPAKKSAIGDKPAQRKHDKPITWARLPFALKPVLTSEDVKEQKECFKQIWSEDGVAAEPEDDLS</sequence>
<keyword evidence="4 6" id="KW-0539">Nucleus</keyword>
<dbReference type="GO" id="GO:0010468">
    <property type="term" value="P:regulation of gene expression"/>
    <property type="evidence" value="ECO:0007669"/>
    <property type="project" value="InterPro"/>
</dbReference>
<dbReference type="Pfam" id="PF12830">
    <property type="entry name" value="Nipped-B_C"/>
    <property type="match status" value="1"/>
</dbReference>
<gene>
    <name evidence="9" type="ORF">F5878DRAFT_397163</name>
</gene>
<dbReference type="CDD" id="cd23958">
    <property type="entry name" value="SCC2"/>
    <property type="match status" value="1"/>
</dbReference>
<feature type="compositionally biased region" description="Polar residues" evidence="7">
    <location>
        <begin position="236"/>
        <end position="246"/>
    </location>
</feature>
<feature type="region of interest" description="Disordered" evidence="7">
    <location>
        <begin position="178"/>
        <end position="201"/>
    </location>
</feature>
<dbReference type="SUPFAM" id="SSF48371">
    <property type="entry name" value="ARM repeat"/>
    <property type="match status" value="1"/>
</dbReference>
<feature type="compositionally biased region" description="Acidic residues" evidence="7">
    <location>
        <begin position="373"/>
        <end position="382"/>
    </location>
</feature>
<dbReference type="PANTHER" id="PTHR21704:SF18">
    <property type="entry name" value="NIPPED-B-LIKE PROTEIN"/>
    <property type="match status" value="1"/>
</dbReference>
<dbReference type="GO" id="GO:0034087">
    <property type="term" value="P:establishment of mitotic sister chromatid cohesion"/>
    <property type="evidence" value="ECO:0007669"/>
    <property type="project" value="TreeGrafter"/>
</dbReference>
<dbReference type="InterPro" id="IPR016024">
    <property type="entry name" value="ARM-type_fold"/>
</dbReference>
<feature type="region of interest" description="Disordered" evidence="7">
    <location>
        <begin position="356"/>
        <end position="387"/>
    </location>
</feature>
<dbReference type="Pfam" id="PF12765">
    <property type="entry name" value="Cohesin_HEAT"/>
    <property type="match status" value="1"/>
</dbReference>
<dbReference type="InterPro" id="IPR026003">
    <property type="entry name" value="Cohesin_HEAT"/>
</dbReference>
<reference evidence="9" key="1">
    <citation type="submission" date="2022-08" db="EMBL/GenBank/DDBJ databases">
        <authorList>
            <consortium name="DOE Joint Genome Institute"/>
            <person name="Min B."/>
            <person name="Riley R."/>
            <person name="Sierra-Patev S."/>
            <person name="Naranjo-Ortiz M."/>
            <person name="Looney B."/>
            <person name="Konkel Z."/>
            <person name="Slot J.C."/>
            <person name="Sakamoto Y."/>
            <person name="Steenwyk J.L."/>
            <person name="Rokas A."/>
            <person name="Carro J."/>
            <person name="Camarero S."/>
            <person name="Ferreira P."/>
            <person name="Molpeceres G."/>
            <person name="Ruiz-Duenas F.J."/>
            <person name="Serrano A."/>
            <person name="Henrissat B."/>
            <person name="Drula E."/>
            <person name="Hughes K.W."/>
            <person name="Mata J.L."/>
            <person name="Ishikawa N.K."/>
            <person name="Vargas-Isla R."/>
            <person name="Ushijima S."/>
            <person name="Smith C.A."/>
            <person name="Ahrendt S."/>
            <person name="Andreopoulos W."/>
            <person name="He G."/>
            <person name="Labutti K."/>
            <person name="Lipzen A."/>
            <person name="Ng V."/>
            <person name="Sandor L."/>
            <person name="Barry K."/>
            <person name="Martinez A.T."/>
            <person name="Xiao Y."/>
            <person name="Gibbons J.G."/>
            <person name="Terashima K."/>
            <person name="Hibbett D.S."/>
            <person name="Grigoriev I.V."/>
        </authorList>
    </citation>
    <scope>NUCLEOTIDE SEQUENCE</scope>
    <source>
        <strain evidence="9">TFB9207</strain>
    </source>
</reference>
<feature type="region of interest" description="Disordered" evidence="7">
    <location>
        <begin position="1158"/>
        <end position="1181"/>
    </location>
</feature>
<name>A0AA38PGD5_9AGAR</name>
<dbReference type="EMBL" id="MU806006">
    <property type="protein sequence ID" value="KAJ3842418.1"/>
    <property type="molecule type" value="Genomic_DNA"/>
</dbReference>
<keyword evidence="3 6" id="KW-0677">Repeat</keyword>
<dbReference type="InterPro" id="IPR011989">
    <property type="entry name" value="ARM-like"/>
</dbReference>
<feature type="region of interest" description="Disordered" evidence="7">
    <location>
        <begin position="527"/>
        <end position="600"/>
    </location>
</feature>
<evidence type="ECO:0000256" key="6">
    <source>
        <dbReference type="RuleBase" id="RU364107"/>
    </source>
</evidence>
<organism evidence="9 10">
    <name type="scientific">Lentinula raphanica</name>
    <dbReference type="NCBI Taxonomy" id="153919"/>
    <lineage>
        <taxon>Eukaryota</taxon>
        <taxon>Fungi</taxon>
        <taxon>Dikarya</taxon>
        <taxon>Basidiomycota</taxon>
        <taxon>Agaricomycotina</taxon>
        <taxon>Agaricomycetes</taxon>
        <taxon>Agaricomycetidae</taxon>
        <taxon>Agaricales</taxon>
        <taxon>Marasmiineae</taxon>
        <taxon>Omphalotaceae</taxon>
        <taxon>Lentinula</taxon>
    </lineage>
</organism>
<evidence type="ECO:0000256" key="2">
    <source>
        <dbReference type="ARBA" id="ARBA00009252"/>
    </source>
</evidence>
<feature type="compositionally biased region" description="Polar residues" evidence="7">
    <location>
        <begin position="261"/>
        <end position="281"/>
    </location>
</feature>
<dbReference type="GO" id="GO:0090694">
    <property type="term" value="C:Scc2-Scc4 cohesin loading complex"/>
    <property type="evidence" value="ECO:0007669"/>
    <property type="project" value="TreeGrafter"/>
</dbReference>
<dbReference type="GO" id="GO:1990414">
    <property type="term" value="P:replication-born double-strand break repair via sister chromatid exchange"/>
    <property type="evidence" value="ECO:0007669"/>
    <property type="project" value="TreeGrafter"/>
</dbReference>
<evidence type="ECO:0000256" key="1">
    <source>
        <dbReference type="ARBA" id="ARBA00004123"/>
    </source>
</evidence>
<feature type="compositionally biased region" description="Basic and acidic residues" evidence="7">
    <location>
        <begin position="1158"/>
        <end position="1171"/>
    </location>
</feature>
<keyword evidence="5 6" id="KW-0131">Cell cycle</keyword>
<feature type="compositionally biased region" description="Acidic residues" evidence="7">
    <location>
        <begin position="558"/>
        <end position="572"/>
    </location>
</feature>
<evidence type="ECO:0000313" key="9">
    <source>
        <dbReference type="EMBL" id="KAJ3842418.1"/>
    </source>
</evidence>
<feature type="domain" description="Sister chromatid cohesion C-terminal" evidence="8">
    <location>
        <begin position="1766"/>
        <end position="1948"/>
    </location>
</feature>
<evidence type="ECO:0000256" key="3">
    <source>
        <dbReference type="ARBA" id="ARBA00022737"/>
    </source>
</evidence>
<proteinExistence type="inferred from homology"/>
<dbReference type="PANTHER" id="PTHR21704">
    <property type="entry name" value="NIPPED-B-LIKE PROTEIN DELANGIN SCC2-RELATED"/>
    <property type="match status" value="1"/>
</dbReference>
<evidence type="ECO:0000256" key="4">
    <source>
        <dbReference type="ARBA" id="ARBA00023242"/>
    </source>
</evidence>
<keyword evidence="10" id="KW-1185">Reference proteome</keyword>
<dbReference type="GO" id="GO:0140588">
    <property type="term" value="P:chromatin looping"/>
    <property type="evidence" value="ECO:0007669"/>
    <property type="project" value="InterPro"/>
</dbReference>
<feature type="compositionally biased region" description="Basic and acidic residues" evidence="7">
    <location>
        <begin position="578"/>
        <end position="587"/>
    </location>
</feature>
<dbReference type="GO" id="GO:0061775">
    <property type="term" value="F:cohesin loader activity"/>
    <property type="evidence" value="ECO:0007669"/>
    <property type="project" value="InterPro"/>
</dbReference>
<comment type="subcellular location">
    <subcellularLocation>
        <location evidence="1 6">Nucleus</location>
    </subcellularLocation>
</comment>
<evidence type="ECO:0000256" key="7">
    <source>
        <dbReference type="SAM" id="MobiDB-lite"/>
    </source>
</evidence>
<feature type="compositionally biased region" description="Polar residues" evidence="7">
    <location>
        <begin position="294"/>
        <end position="306"/>
    </location>
</feature>
<evidence type="ECO:0000259" key="8">
    <source>
        <dbReference type="Pfam" id="PF12830"/>
    </source>
</evidence>
<evidence type="ECO:0000313" key="10">
    <source>
        <dbReference type="Proteomes" id="UP001163846"/>
    </source>
</evidence>
<evidence type="ECO:0000256" key="5">
    <source>
        <dbReference type="ARBA" id="ARBA00023306"/>
    </source>
</evidence>